<protein>
    <recommendedName>
        <fullName evidence="3">Nuclear transport factor 2 family protein</fullName>
    </recommendedName>
</protein>
<dbReference type="RefSeq" id="WP_121976036.1">
    <property type="nucleotide sequence ID" value="NZ_OOGT01000436.1"/>
</dbReference>
<name>A0A2U3N4P9_9GAMM</name>
<evidence type="ECO:0000313" key="2">
    <source>
        <dbReference type="Proteomes" id="UP000245974"/>
    </source>
</evidence>
<proteinExistence type="predicted"/>
<dbReference type="Proteomes" id="UP000245974">
    <property type="component" value="Unassembled WGS sequence"/>
</dbReference>
<gene>
    <name evidence="1" type="ORF">KPC_3839</name>
</gene>
<dbReference type="EMBL" id="OOGT01000436">
    <property type="protein sequence ID" value="SPL72661.1"/>
    <property type="molecule type" value="Genomic_DNA"/>
</dbReference>
<dbReference type="InParanoid" id="A0A2U3N4P9"/>
<organism evidence="1 2">
    <name type="scientific">Acinetobacter stercoris</name>
    <dbReference type="NCBI Taxonomy" id="2126983"/>
    <lineage>
        <taxon>Bacteria</taxon>
        <taxon>Pseudomonadati</taxon>
        <taxon>Pseudomonadota</taxon>
        <taxon>Gammaproteobacteria</taxon>
        <taxon>Moraxellales</taxon>
        <taxon>Moraxellaceae</taxon>
        <taxon>Acinetobacter</taxon>
    </lineage>
</organism>
<reference evidence="2" key="1">
    <citation type="submission" date="2018-03" db="EMBL/GenBank/DDBJ databases">
        <authorList>
            <person name="Blom J."/>
        </authorList>
    </citation>
    <scope>NUCLEOTIDE SEQUENCE [LARGE SCALE GENOMIC DNA]</scope>
    <source>
        <strain evidence="2">KPC-SM-21</strain>
    </source>
</reference>
<accession>A0A2U3N4P9</accession>
<keyword evidence="2" id="KW-1185">Reference proteome</keyword>
<dbReference type="AlphaFoldDB" id="A0A2U3N4P9"/>
<sequence length="121" mass="14465">MDNQFEQVRDIWVNAFFTGNYEVLARYEDEHFKVIYEKEGITEGSATRYEKIADAVKNGVWKPQKPNVQSEEYEFDEDNTHCKVIIELEADGTLIEEQWAFYDEWKIIELKFCKTKHAKHH</sequence>
<evidence type="ECO:0000313" key="1">
    <source>
        <dbReference type="EMBL" id="SPL72661.1"/>
    </source>
</evidence>
<evidence type="ECO:0008006" key="3">
    <source>
        <dbReference type="Google" id="ProtNLM"/>
    </source>
</evidence>
<dbReference type="OrthoDB" id="8900350at2"/>